<dbReference type="PANTHER" id="PTHR39419:SF1">
    <property type="entry name" value="SLL0814 PROTEIN"/>
    <property type="match status" value="1"/>
</dbReference>
<dbReference type="PANTHER" id="PTHR39419">
    <property type="entry name" value="SLL0814 PROTEIN"/>
    <property type="match status" value="1"/>
</dbReference>
<organism evidence="2 3">
    <name type="scientific">Lentzea flaviverrucosa</name>
    <dbReference type="NCBI Taxonomy" id="200379"/>
    <lineage>
        <taxon>Bacteria</taxon>
        <taxon>Bacillati</taxon>
        <taxon>Actinomycetota</taxon>
        <taxon>Actinomycetes</taxon>
        <taxon>Pseudonocardiales</taxon>
        <taxon>Pseudonocardiaceae</taxon>
        <taxon>Lentzea</taxon>
    </lineage>
</organism>
<evidence type="ECO:0000313" key="2">
    <source>
        <dbReference type="EMBL" id="SEQ58227.1"/>
    </source>
</evidence>
<accession>A0A1H9H7K1</accession>
<protein>
    <submittedName>
        <fullName evidence="2">Putative membrane protein</fullName>
    </submittedName>
</protein>
<gene>
    <name evidence="2" type="ORF">SAMN05216195_102787</name>
</gene>
<evidence type="ECO:0000313" key="3">
    <source>
        <dbReference type="Proteomes" id="UP000199028"/>
    </source>
</evidence>
<sequence length="278" mass="29335">MNVGVERGAASVAVRKSAGALRAVAWICGALVVLAQIVYSMTEPEARLFTTVASVIAFAVASVCDALARFGPRAAGLLVAIAGGGGLVAETIGVHTGFPFGDYRYTGSLGLDVVGVPVVVALAWVMMCWPALLVGRALAARLRVDRPAWLVVMIGAWALASWDVFLDPQMVDAGHWVWADPSPALPGVDGVPLTNYAGWLLVAVLMITALHWSVGAPRVARELDLRAGPAPVLYLWTYGSSVWAHAAFFGRPTVSLVAGLLMGVVAVPFAWTLWRAHR</sequence>
<dbReference type="RefSeq" id="WP_245982428.1">
    <property type="nucleotide sequence ID" value="NZ_FOFT01000002.1"/>
</dbReference>
<dbReference type="Pfam" id="PF04240">
    <property type="entry name" value="Caroten_synth"/>
    <property type="match status" value="1"/>
</dbReference>
<dbReference type="InterPro" id="IPR007354">
    <property type="entry name" value="CruF-like"/>
</dbReference>
<feature type="transmembrane region" description="Helical" evidence="1">
    <location>
        <begin position="75"/>
        <end position="94"/>
    </location>
</feature>
<dbReference type="AlphaFoldDB" id="A0A1H9H7K1"/>
<feature type="transmembrane region" description="Helical" evidence="1">
    <location>
        <begin position="48"/>
        <end position="68"/>
    </location>
</feature>
<feature type="transmembrane region" description="Helical" evidence="1">
    <location>
        <begin position="232"/>
        <end position="250"/>
    </location>
</feature>
<dbReference type="Proteomes" id="UP000199028">
    <property type="component" value="Unassembled WGS sequence"/>
</dbReference>
<name>A0A1H9H7K1_9PSEU</name>
<feature type="transmembrane region" description="Helical" evidence="1">
    <location>
        <begin position="147"/>
        <end position="166"/>
    </location>
</feature>
<keyword evidence="1" id="KW-0812">Transmembrane</keyword>
<feature type="transmembrane region" description="Helical" evidence="1">
    <location>
        <begin position="196"/>
        <end position="220"/>
    </location>
</feature>
<feature type="transmembrane region" description="Helical" evidence="1">
    <location>
        <begin position="114"/>
        <end position="135"/>
    </location>
</feature>
<feature type="transmembrane region" description="Helical" evidence="1">
    <location>
        <begin position="23"/>
        <end position="42"/>
    </location>
</feature>
<feature type="transmembrane region" description="Helical" evidence="1">
    <location>
        <begin position="256"/>
        <end position="274"/>
    </location>
</feature>
<dbReference type="EMBL" id="FOFT01000002">
    <property type="protein sequence ID" value="SEQ58227.1"/>
    <property type="molecule type" value="Genomic_DNA"/>
</dbReference>
<keyword evidence="1" id="KW-0472">Membrane</keyword>
<proteinExistence type="predicted"/>
<reference evidence="3" key="1">
    <citation type="submission" date="2016-10" db="EMBL/GenBank/DDBJ databases">
        <authorList>
            <person name="Varghese N."/>
            <person name="Submissions S."/>
        </authorList>
    </citation>
    <scope>NUCLEOTIDE SEQUENCE [LARGE SCALE GENOMIC DNA]</scope>
    <source>
        <strain evidence="3">CGMCC 4.578</strain>
    </source>
</reference>
<keyword evidence="1" id="KW-1133">Transmembrane helix</keyword>
<keyword evidence="3" id="KW-1185">Reference proteome</keyword>
<evidence type="ECO:0000256" key="1">
    <source>
        <dbReference type="SAM" id="Phobius"/>
    </source>
</evidence>